<accession>A0ABC8MAM5</accession>
<dbReference type="GO" id="GO:0032259">
    <property type="term" value="P:methylation"/>
    <property type="evidence" value="ECO:0007669"/>
    <property type="project" value="UniProtKB-KW"/>
</dbReference>
<dbReference type="Proteomes" id="UP001642260">
    <property type="component" value="Unassembled WGS sequence"/>
</dbReference>
<protein>
    <submittedName>
        <fullName evidence="5">Uncharacterized protein</fullName>
    </submittedName>
</protein>
<keyword evidence="2" id="KW-0808">Transferase</keyword>
<keyword evidence="1" id="KW-0489">Methyltransferase</keyword>
<feature type="region of interest" description="Disordered" evidence="4">
    <location>
        <begin position="150"/>
        <end position="194"/>
    </location>
</feature>
<evidence type="ECO:0000256" key="2">
    <source>
        <dbReference type="ARBA" id="ARBA00022679"/>
    </source>
</evidence>
<proteinExistence type="predicted"/>
<evidence type="ECO:0000256" key="3">
    <source>
        <dbReference type="ARBA" id="ARBA00022691"/>
    </source>
</evidence>
<gene>
    <name evidence="5" type="ORF">ERUC_LOCUS45160</name>
</gene>
<comment type="caution">
    <text evidence="5">The sequence shown here is derived from an EMBL/GenBank/DDBJ whole genome shotgun (WGS) entry which is preliminary data.</text>
</comment>
<evidence type="ECO:0000313" key="6">
    <source>
        <dbReference type="Proteomes" id="UP001642260"/>
    </source>
</evidence>
<dbReference type="EMBL" id="CAKOAT010997779">
    <property type="protein sequence ID" value="CAH8392677.1"/>
    <property type="molecule type" value="Genomic_DNA"/>
</dbReference>
<dbReference type="AlphaFoldDB" id="A0ABC8MAM5"/>
<keyword evidence="3" id="KW-0949">S-adenosyl-L-methionine</keyword>
<sequence length="194" mass="20451">MLNIVALFEFKATIDDFVHGSPCNYISCGGCNSKAIKEPISLICTNKKCEGNEVAGVPHRLCGDAGKELTRKHASELVANSFECNGVGHDECVPVPQALLDAIGQTRRFIVKVSDHNFTGKIHAVTATKILPPEAPRPVAGLEGEGIPAITGDVLKTGSDESGPSSGFEYSGGDKIRKASESIGTEEVKRSKSG</sequence>
<dbReference type="PANTHER" id="PTHR23273">
    <property type="entry name" value="REPLICATION FACTOR A 1, RFA1"/>
    <property type="match status" value="1"/>
</dbReference>
<dbReference type="PROSITE" id="PS00094">
    <property type="entry name" value="C5_MTASE_1"/>
    <property type="match status" value="1"/>
</dbReference>
<feature type="compositionally biased region" description="Basic and acidic residues" evidence="4">
    <location>
        <begin position="172"/>
        <end position="194"/>
    </location>
</feature>
<organism evidence="5 6">
    <name type="scientific">Eruca vesicaria subsp. sativa</name>
    <name type="common">Garden rocket</name>
    <name type="synonym">Eruca sativa</name>
    <dbReference type="NCBI Taxonomy" id="29727"/>
    <lineage>
        <taxon>Eukaryota</taxon>
        <taxon>Viridiplantae</taxon>
        <taxon>Streptophyta</taxon>
        <taxon>Embryophyta</taxon>
        <taxon>Tracheophyta</taxon>
        <taxon>Spermatophyta</taxon>
        <taxon>Magnoliopsida</taxon>
        <taxon>eudicotyledons</taxon>
        <taxon>Gunneridae</taxon>
        <taxon>Pentapetalae</taxon>
        <taxon>rosids</taxon>
        <taxon>malvids</taxon>
        <taxon>Brassicales</taxon>
        <taxon>Brassicaceae</taxon>
        <taxon>Brassiceae</taxon>
        <taxon>Eruca</taxon>
    </lineage>
</organism>
<evidence type="ECO:0000313" key="5">
    <source>
        <dbReference type="EMBL" id="CAH8392677.1"/>
    </source>
</evidence>
<dbReference type="InterPro" id="IPR018117">
    <property type="entry name" value="C5_DNA_meth_AS"/>
</dbReference>
<dbReference type="PANTHER" id="PTHR23273:SF162">
    <property type="entry name" value="REPLICATION FACTOR A C-TERMINAL DOMAIN-CONTAINING PROTEIN"/>
    <property type="match status" value="1"/>
</dbReference>
<evidence type="ECO:0000256" key="1">
    <source>
        <dbReference type="ARBA" id="ARBA00022603"/>
    </source>
</evidence>
<evidence type="ECO:0000256" key="4">
    <source>
        <dbReference type="SAM" id="MobiDB-lite"/>
    </source>
</evidence>
<name>A0ABC8MAM5_ERUVS</name>
<keyword evidence="6" id="KW-1185">Reference proteome</keyword>
<dbReference type="GO" id="GO:0008168">
    <property type="term" value="F:methyltransferase activity"/>
    <property type="evidence" value="ECO:0007669"/>
    <property type="project" value="UniProtKB-KW"/>
</dbReference>
<reference evidence="5 6" key="1">
    <citation type="submission" date="2022-03" db="EMBL/GenBank/DDBJ databases">
        <authorList>
            <person name="Macdonald S."/>
            <person name="Ahmed S."/>
            <person name="Newling K."/>
        </authorList>
    </citation>
    <scope>NUCLEOTIDE SEQUENCE [LARGE SCALE GENOMIC DNA]</scope>
</reference>